<dbReference type="AlphaFoldDB" id="A0A7J5THC8"/>
<proteinExistence type="predicted"/>
<protein>
    <submittedName>
        <fullName evidence="1">Uncharacterized protein</fullName>
    </submittedName>
</protein>
<accession>A0A7J5THC8</accession>
<evidence type="ECO:0000313" key="1">
    <source>
        <dbReference type="EMBL" id="KAB7460654.1"/>
    </source>
</evidence>
<name>A0A7J5THC8_9BIFI</name>
<gene>
    <name evidence="1" type="ORF">GBB04_06195</name>
</gene>
<organism evidence="1 2">
    <name type="scientific">Bifidobacterium dentium</name>
    <dbReference type="NCBI Taxonomy" id="1689"/>
    <lineage>
        <taxon>Bacteria</taxon>
        <taxon>Bacillati</taxon>
        <taxon>Actinomycetota</taxon>
        <taxon>Actinomycetes</taxon>
        <taxon>Bifidobacteriales</taxon>
        <taxon>Bifidobacteriaceae</taxon>
        <taxon>Bifidobacterium</taxon>
    </lineage>
</organism>
<dbReference type="EMBL" id="WDPD01000005">
    <property type="protein sequence ID" value="KAB7460654.1"/>
    <property type="molecule type" value="Genomic_DNA"/>
</dbReference>
<comment type="caution">
    <text evidence="1">The sequence shown here is derived from an EMBL/GenBank/DDBJ whole genome shotgun (WGS) entry which is preliminary data.</text>
</comment>
<sequence length="74" mass="8536">MDANKLAALFFSSMTGWISSSIPLSTITADLMQLMKNYLLLVRNMKKCYGKRPFGTHFEQTLRMHVQKLVPHTF</sequence>
<evidence type="ECO:0000313" key="2">
    <source>
        <dbReference type="Proteomes" id="UP000429211"/>
    </source>
</evidence>
<dbReference type="Proteomes" id="UP000429211">
    <property type="component" value="Unassembled WGS sequence"/>
</dbReference>
<reference evidence="1 2" key="1">
    <citation type="journal article" date="2019" name="Nat. Med.">
        <title>A library of human gut bacterial isolates paired with longitudinal multiomics data enables mechanistic microbiome research.</title>
        <authorList>
            <person name="Poyet M."/>
            <person name="Groussin M."/>
            <person name="Gibbons S.M."/>
            <person name="Avila-Pacheco J."/>
            <person name="Jiang X."/>
            <person name="Kearney S.M."/>
            <person name="Perrotta A.R."/>
            <person name="Berdy B."/>
            <person name="Zhao S."/>
            <person name="Lieberman T.D."/>
            <person name="Swanson P.K."/>
            <person name="Smith M."/>
            <person name="Roesemann S."/>
            <person name="Alexander J.E."/>
            <person name="Rich S.A."/>
            <person name="Livny J."/>
            <person name="Vlamakis H."/>
            <person name="Clish C."/>
            <person name="Bullock K."/>
            <person name="Deik A."/>
            <person name="Scott J."/>
            <person name="Pierce K.A."/>
            <person name="Xavier R.J."/>
            <person name="Alm E.J."/>
        </authorList>
    </citation>
    <scope>NUCLEOTIDE SEQUENCE [LARGE SCALE GENOMIC DNA]</scope>
    <source>
        <strain evidence="1 2">BIOML-A2</strain>
    </source>
</reference>